<accession>A0AB73IA16</accession>
<dbReference type="EMBL" id="JAURTK010000001">
    <property type="protein sequence ID" value="MDP9645137.1"/>
    <property type="molecule type" value="Genomic_DNA"/>
</dbReference>
<evidence type="ECO:0000313" key="2">
    <source>
        <dbReference type="Proteomes" id="UP001229486"/>
    </source>
</evidence>
<reference evidence="1" key="1">
    <citation type="submission" date="2023-07" db="EMBL/GenBank/DDBJ databases">
        <title>Sorghum-associated microbial communities from plants grown in Nebraska, USA.</title>
        <authorList>
            <person name="Schachtman D."/>
        </authorList>
    </citation>
    <scope>NUCLEOTIDE SEQUENCE</scope>
    <source>
        <strain evidence="1">DS1061</strain>
    </source>
</reference>
<gene>
    <name evidence="1" type="ORF">J2793_000559</name>
</gene>
<protein>
    <recommendedName>
        <fullName evidence="3">Thioredoxin</fullName>
    </recommendedName>
</protein>
<dbReference type="CDD" id="cd02947">
    <property type="entry name" value="TRX_family"/>
    <property type="match status" value="1"/>
</dbReference>
<dbReference type="SUPFAM" id="SSF52833">
    <property type="entry name" value="Thioredoxin-like"/>
    <property type="match status" value="1"/>
</dbReference>
<dbReference type="RefSeq" id="WP_392392610.1">
    <property type="nucleotide sequence ID" value="NZ_JAURTK010000001.1"/>
</dbReference>
<evidence type="ECO:0000313" key="1">
    <source>
        <dbReference type="EMBL" id="MDP9645137.1"/>
    </source>
</evidence>
<proteinExistence type="predicted"/>
<dbReference type="AlphaFoldDB" id="A0AB73IA16"/>
<dbReference type="InterPro" id="IPR036249">
    <property type="entry name" value="Thioredoxin-like_sf"/>
</dbReference>
<comment type="caution">
    <text evidence="1">The sequence shown here is derived from an EMBL/GenBank/DDBJ whole genome shotgun (WGS) entry which is preliminary data.</text>
</comment>
<name>A0AB73IA16_9BURK</name>
<organism evidence="1 2">
    <name type="scientific">Paraburkholderia caledonica</name>
    <dbReference type="NCBI Taxonomy" id="134536"/>
    <lineage>
        <taxon>Bacteria</taxon>
        <taxon>Pseudomonadati</taxon>
        <taxon>Pseudomonadota</taxon>
        <taxon>Betaproteobacteria</taxon>
        <taxon>Burkholderiales</taxon>
        <taxon>Burkholderiaceae</taxon>
        <taxon>Paraburkholderia</taxon>
    </lineage>
</organism>
<evidence type="ECO:0008006" key="3">
    <source>
        <dbReference type="Google" id="ProtNLM"/>
    </source>
</evidence>
<dbReference type="Proteomes" id="UP001229486">
    <property type="component" value="Unassembled WGS sequence"/>
</dbReference>
<sequence>MAKIPVDATAFSAFDMHELSAESFDASLAKAGDQLAVVFFWGLDCFNCEIAKKAMLAQPDAIRALGLLWFHSNVYEHRELGRRFMLHGVPTWFFFHRGKRLGRATGWHGLAQFEAAVAAAREKIRPANAAGGSQADGADSGKSSVD</sequence>
<dbReference type="Gene3D" id="3.40.30.10">
    <property type="entry name" value="Glutaredoxin"/>
    <property type="match status" value="1"/>
</dbReference>